<dbReference type="Gene3D" id="3.30.450.40">
    <property type="match status" value="1"/>
</dbReference>
<protein>
    <recommendedName>
        <fullName evidence="1">GAF domain-containing protein</fullName>
    </recommendedName>
</protein>
<dbReference type="EMBL" id="BLVO01000012">
    <property type="protein sequence ID" value="GFM32927.1"/>
    <property type="molecule type" value="Genomic_DNA"/>
</dbReference>
<dbReference type="InterPro" id="IPR029016">
    <property type="entry name" value="GAF-like_dom_sf"/>
</dbReference>
<dbReference type="AlphaFoldDB" id="A0A7J0BGQ9"/>
<reference evidence="2 3" key="1">
    <citation type="submission" date="2020-05" db="EMBL/GenBank/DDBJ databases">
        <title>Draft genome sequence of Desulfovibrio sp. strain HN2T.</title>
        <authorList>
            <person name="Ueno A."/>
            <person name="Tamazawa S."/>
            <person name="Tamamura S."/>
            <person name="Murakami T."/>
            <person name="Kiyama T."/>
            <person name="Inomata H."/>
            <person name="Amano Y."/>
            <person name="Miyakawa K."/>
            <person name="Tamaki H."/>
            <person name="Naganuma T."/>
            <person name="Kaneko K."/>
        </authorList>
    </citation>
    <scope>NUCLEOTIDE SEQUENCE [LARGE SCALE GENOMIC DNA]</scope>
    <source>
        <strain evidence="2 3">HN2</strain>
    </source>
</reference>
<dbReference type="Proteomes" id="UP000503840">
    <property type="component" value="Unassembled WGS sequence"/>
</dbReference>
<dbReference type="RefSeq" id="WP_174404584.1">
    <property type="nucleotide sequence ID" value="NZ_BLVO01000012.1"/>
</dbReference>
<dbReference type="Pfam" id="PF13185">
    <property type="entry name" value="GAF_2"/>
    <property type="match status" value="1"/>
</dbReference>
<evidence type="ECO:0000259" key="1">
    <source>
        <dbReference type="SMART" id="SM00065"/>
    </source>
</evidence>
<accession>A0A7J0BGQ9</accession>
<dbReference type="InterPro" id="IPR003018">
    <property type="entry name" value="GAF"/>
</dbReference>
<sequence length="186" mass="20766">MESKALYKTIYKIAKVVNSSLEPKVVLGQIVEQVTRTMGARGCFIRLLNRTGTVLKPDAYYGLSDRYAQKGPVEVSKSKLDQEVLAGKAIYIEDVRNDTRFQYPEQASEEGLVSLVVVPLIAHGNKVIGVLRVYSGETRKFTEDELEFLSCIANLCGIALENARMYATLKRASDLANAYVYQVFED</sequence>
<evidence type="ECO:0000313" key="2">
    <source>
        <dbReference type="EMBL" id="GFM32927.1"/>
    </source>
</evidence>
<name>A0A7J0BGQ9_9BACT</name>
<feature type="domain" description="GAF" evidence="1">
    <location>
        <begin position="22"/>
        <end position="170"/>
    </location>
</feature>
<gene>
    <name evidence="2" type="ORF">DSM101010T_12920</name>
</gene>
<evidence type="ECO:0000313" key="3">
    <source>
        <dbReference type="Proteomes" id="UP000503840"/>
    </source>
</evidence>
<dbReference type="SMART" id="SM00065">
    <property type="entry name" value="GAF"/>
    <property type="match status" value="1"/>
</dbReference>
<comment type="caution">
    <text evidence="2">The sequence shown here is derived from an EMBL/GenBank/DDBJ whole genome shotgun (WGS) entry which is preliminary data.</text>
</comment>
<proteinExistence type="predicted"/>
<organism evidence="2 3">
    <name type="scientific">Desulfovibrio subterraneus</name>
    <dbReference type="NCBI Taxonomy" id="2718620"/>
    <lineage>
        <taxon>Bacteria</taxon>
        <taxon>Pseudomonadati</taxon>
        <taxon>Thermodesulfobacteriota</taxon>
        <taxon>Desulfovibrionia</taxon>
        <taxon>Desulfovibrionales</taxon>
        <taxon>Desulfovibrionaceae</taxon>
        <taxon>Desulfovibrio</taxon>
    </lineage>
</organism>
<keyword evidence="3" id="KW-1185">Reference proteome</keyword>
<dbReference type="SUPFAM" id="SSF55781">
    <property type="entry name" value="GAF domain-like"/>
    <property type="match status" value="1"/>
</dbReference>